<dbReference type="AlphaFoldDB" id="A0A1T3P4N7"/>
<evidence type="ECO:0000313" key="5">
    <source>
        <dbReference type="Proteomes" id="UP000190037"/>
    </source>
</evidence>
<dbReference type="GO" id="GO:0000976">
    <property type="term" value="F:transcription cis-regulatory region binding"/>
    <property type="evidence" value="ECO:0007669"/>
    <property type="project" value="TreeGrafter"/>
</dbReference>
<dbReference type="RefSeq" id="WP_078978207.1">
    <property type="nucleotide sequence ID" value="NZ_MWQN01000001.1"/>
</dbReference>
<evidence type="ECO:0000259" key="3">
    <source>
        <dbReference type="PROSITE" id="PS50977"/>
    </source>
</evidence>
<comment type="caution">
    <text evidence="4">The sequence shown here is derived from an EMBL/GenBank/DDBJ whole genome shotgun (WGS) entry which is preliminary data.</text>
</comment>
<dbReference type="Gene3D" id="1.10.357.10">
    <property type="entry name" value="Tetracycline Repressor, domain 2"/>
    <property type="match status" value="1"/>
</dbReference>
<keyword evidence="5" id="KW-1185">Reference proteome</keyword>
<evidence type="ECO:0000313" key="4">
    <source>
        <dbReference type="EMBL" id="OPC83911.1"/>
    </source>
</evidence>
<dbReference type="InterPro" id="IPR001647">
    <property type="entry name" value="HTH_TetR"/>
</dbReference>
<sequence>MTSAPVREPRQHRSRVTRARLLDTAVDVLAELGWLGGTVTVVAERAGVSRGAVQHHFPTREDLFTAAIDHIAGDLVARTRLDGARIPPGPAHTEAVVEALASMFRGTLYRAALNLWTAAVNDPVLRARVIPLDLRLTAAIYDMAVELLDADVSLPGVSAAVEAALDVARGLGISALVIDYDERRRAVVRQWAASLDHVLAGNGAP</sequence>
<dbReference type="InterPro" id="IPR050109">
    <property type="entry name" value="HTH-type_TetR-like_transc_reg"/>
</dbReference>
<evidence type="ECO:0000256" key="1">
    <source>
        <dbReference type="ARBA" id="ARBA00023125"/>
    </source>
</evidence>
<dbReference type="GO" id="GO:0003700">
    <property type="term" value="F:DNA-binding transcription factor activity"/>
    <property type="evidence" value="ECO:0007669"/>
    <property type="project" value="TreeGrafter"/>
</dbReference>
<feature type="DNA-binding region" description="H-T-H motif" evidence="2">
    <location>
        <begin position="38"/>
        <end position="57"/>
    </location>
</feature>
<dbReference type="InterPro" id="IPR009057">
    <property type="entry name" value="Homeodomain-like_sf"/>
</dbReference>
<dbReference type="SUPFAM" id="SSF46689">
    <property type="entry name" value="Homeodomain-like"/>
    <property type="match status" value="1"/>
</dbReference>
<proteinExistence type="predicted"/>
<dbReference type="Pfam" id="PF00440">
    <property type="entry name" value="TetR_N"/>
    <property type="match status" value="1"/>
</dbReference>
<dbReference type="PANTHER" id="PTHR30055">
    <property type="entry name" value="HTH-TYPE TRANSCRIPTIONAL REGULATOR RUTR"/>
    <property type="match status" value="1"/>
</dbReference>
<dbReference type="PANTHER" id="PTHR30055:SF226">
    <property type="entry name" value="HTH-TYPE TRANSCRIPTIONAL REGULATOR PKSA"/>
    <property type="match status" value="1"/>
</dbReference>
<gene>
    <name evidence="4" type="ORF">B4N89_25895</name>
</gene>
<dbReference type="EMBL" id="MWQN01000001">
    <property type="protein sequence ID" value="OPC83911.1"/>
    <property type="molecule type" value="Genomic_DNA"/>
</dbReference>
<evidence type="ECO:0000256" key="2">
    <source>
        <dbReference type="PROSITE-ProRule" id="PRU00335"/>
    </source>
</evidence>
<reference evidence="4 5" key="1">
    <citation type="submission" date="2017-03" db="EMBL/GenBank/DDBJ databases">
        <title>Draft genome sequence of Streptomyces scabrisporus NF3, endophyte isolated from Amphipterygium adstringens.</title>
        <authorList>
            <person name="Vazquez M."/>
            <person name="Ceapa C.D."/>
            <person name="Rodriguez Luna D."/>
            <person name="Sanchez Esquivel S."/>
        </authorList>
    </citation>
    <scope>NUCLEOTIDE SEQUENCE [LARGE SCALE GENOMIC DNA]</scope>
    <source>
        <strain evidence="4 5">NF3</strain>
    </source>
</reference>
<protein>
    <submittedName>
        <fullName evidence="4">TetR family transcriptional regulator</fullName>
    </submittedName>
</protein>
<name>A0A1T3P4N7_9ACTN</name>
<organism evidence="4 5">
    <name type="scientific">Embleya scabrispora</name>
    <dbReference type="NCBI Taxonomy" id="159449"/>
    <lineage>
        <taxon>Bacteria</taxon>
        <taxon>Bacillati</taxon>
        <taxon>Actinomycetota</taxon>
        <taxon>Actinomycetes</taxon>
        <taxon>Kitasatosporales</taxon>
        <taxon>Streptomycetaceae</taxon>
        <taxon>Embleya</taxon>
    </lineage>
</organism>
<dbReference type="Proteomes" id="UP000190037">
    <property type="component" value="Unassembled WGS sequence"/>
</dbReference>
<dbReference type="STRING" id="159449.B4N89_25895"/>
<feature type="domain" description="HTH tetR-type" evidence="3">
    <location>
        <begin position="15"/>
        <end position="75"/>
    </location>
</feature>
<dbReference type="PRINTS" id="PR00455">
    <property type="entry name" value="HTHTETR"/>
</dbReference>
<dbReference type="PROSITE" id="PS50977">
    <property type="entry name" value="HTH_TETR_2"/>
    <property type="match status" value="1"/>
</dbReference>
<dbReference type="OrthoDB" id="4538622at2"/>
<accession>A0A1T3P4N7</accession>
<keyword evidence="1 2" id="KW-0238">DNA-binding</keyword>